<accession>A0A1G6X492</accession>
<dbReference type="PANTHER" id="PTHR43344">
    <property type="entry name" value="PHOSPHOSERINE PHOSPHATASE"/>
    <property type="match status" value="1"/>
</dbReference>
<comment type="similarity">
    <text evidence="3">Belongs to the HAD-like hydrolase superfamily. SerB family.</text>
</comment>
<dbReference type="Pfam" id="PF12710">
    <property type="entry name" value="HAD"/>
    <property type="match status" value="1"/>
</dbReference>
<organism evidence="14 15">
    <name type="scientific">Auraticoccus monumenti</name>
    <dbReference type="NCBI Taxonomy" id="675864"/>
    <lineage>
        <taxon>Bacteria</taxon>
        <taxon>Bacillati</taxon>
        <taxon>Actinomycetota</taxon>
        <taxon>Actinomycetes</taxon>
        <taxon>Propionibacteriales</taxon>
        <taxon>Propionibacteriaceae</taxon>
        <taxon>Auraticoccus</taxon>
    </lineage>
</organism>
<keyword evidence="15" id="KW-1185">Reference proteome</keyword>
<dbReference type="InterPro" id="IPR050582">
    <property type="entry name" value="HAD-like_SerB"/>
</dbReference>
<evidence type="ECO:0000256" key="6">
    <source>
        <dbReference type="ARBA" id="ARBA00022723"/>
    </source>
</evidence>
<dbReference type="NCBIfam" id="TIGR01488">
    <property type="entry name" value="HAD-SF-IB"/>
    <property type="match status" value="1"/>
</dbReference>
<dbReference type="STRING" id="675864.SAMN04489747_1608"/>
<evidence type="ECO:0000256" key="10">
    <source>
        <dbReference type="ARBA" id="ARBA00031693"/>
    </source>
</evidence>
<dbReference type="EC" id="3.1.3.3" evidence="4"/>
<dbReference type="EMBL" id="LT629688">
    <property type="protein sequence ID" value="SDD72928.1"/>
    <property type="molecule type" value="Genomic_DNA"/>
</dbReference>
<evidence type="ECO:0000256" key="4">
    <source>
        <dbReference type="ARBA" id="ARBA00012640"/>
    </source>
</evidence>
<evidence type="ECO:0000313" key="15">
    <source>
        <dbReference type="Proteomes" id="UP000198546"/>
    </source>
</evidence>
<dbReference type="SFLD" id="SFLDG01137">
    <property type="entry name" value="C1.6.1:_Phosphoserine_Phosphat"/>
    <property type="match status" value="1"/>
</dbReference>
<keyword evidence="7" id="KW-0378">Hydrolase</keyword>
<feature type="active site" description="Proton donor" evidence="13">
    <location>
        <position position="92"/>
    </location>
</feature>
<evidence type="ECO:0000256" key="13">
    <source>
        <dbReference type="PIRSR" id="PIRSR604469-1"/>
    </source>
</evidence>
<keyword evidence="5" id="KW-0028">Amino-acid biosynthesis</keyword>
<comment type="catalytic activity">
    <reaction evidence="12">
        <text>O-phospho-D-serine + H2O = D-serine + phosphate</text>
        <dbReference type="Rhea" id="RHEA:24873"/>
        <dbReference type="ChEBI" id="CHEBI:15377"/>
        <dbReference type="ChEBI" id="CHEBI:35247"/>
        <dbReference type="ChEBI" id="CHEBI:43474"/>
        <dbReference type="ChEBI" id="CHEBI:58680"/>
        <dbReference type="EC" id="3.1.3.3"/>
    </reaction>
</comment>
<dbReference type="GO" id="GO:0005737">
    <property type="term" value="C:cytoplasm"/>
    <property type="evidence" value="ECO:0007669"/>
    <property type="project" value="TreeGrafter"/>
</dbReference>
<protein>
    <recommendedName>
        <fullName evidence="4">phosphoserine phosphatase</fullName>
        <ecNumber evidence="4">3.1.3.3</ecNumber>
    </recommendedName>
    <alternativeName>
        <fullName evidence="10">O-phosphoserine phosphohydrolase</fullName>
    </alternativeName>
</protein>
<comment type="catalytic activity">
    <reaction evidence="11">
        <text>O-phospho-L-serine + H2O = L-serine + phosphate</text>
        <dbReference type="Rhea" id="RHEA:21208"/>
        <dbReference type="ChEBI" id="CHEBI:15377"/>
        <dbReference type="ChEBI" id="CHEBI:33384"/>
        <dbReference type="ChEBI" id="CHEBI:43474"/>
        <dbReference type="ChEBI" id="CHEBI:57524"/>
        <dbReference type="EC" id="3.1.3.3"/>
    </reaction>
</comment>
<evidence type="ECO:0000256" key="11">
    <source>
        <dbReference type="ARBA" id="ARBA00048138"/>
    </source>
</evidence>
<dbReference type="SFLD" id="SFLDS00003">
    <property type="entry name" value="Haloacid_Dehalogenase"/>
    <property type="match status" value="1"/>
</dbReference>
<dbReference type="InterPro" id="IPR023214">
    <property type="entry name" value="HAD_sf"/>
</dbReference>
<proteinExistence type="inferred from homology"/>
<feature type="active site" description="Nucleophile" evidence="13">
    <location>
        <position position="90"/>
    </location>
</feature>
<dbReference type="SFLD" id="SFLDF00029">
    <property type="entry name" value="phosphoserine_phosphatase"/>
    <property type="match status" value="1"/>
</dbReference>
<dbReference type="PANTHER" id="PTHR43344:SF2">
    <property type="entry name" value="PHOSPHOSERINE PHOSPHATASE"/>
    <property type="match status" value="1"/>
</dbReference>
<reference evidence="14 15" key="1">
    <citation type="submission" date="2016-10" db="EMBL/GenBank/DDBJ databases">
        <authorList>
            <person name="de Groot N.N."/>
        </authorList>
    </citation>
    <scope>NUCLEOTIDE SEQUENCE [LARGE SCALE GENOMIC DNA]</scope>
    <source>
        <strain evidence="14 15">MON 2.2</strain>
    </source>
</reference>
<name>A0A1G6X492_9ACTN</name>
<gene>
    <name evidence="14" type="ORF">SAMN04489747_1608</name>
</gene>
<comment type="pathway">
    <text evidence="2">Amino-acid biosynthesis; L-serine biosynthesis; L-serine from 3-phospho-D-glycerate: step 3/3.</text>
</comment>
<dbReference type="NCBIfam" id="TIGR00338">
    <property type="entry name" value="serB"/>
    <property type="match status" value="1"/>
</dbReference>
<evidence type="ECO:0000256" key="8">
    <source>
        <dbReference type="ARBA" id="ARBA00022842"/>
    </source>
</evidence>
<dbReference type="InterPro" id="IPR036412">
    <property type="entry name" value="HAD-like_sf"/>
</dbReference>
<dbReference type="AlphaFoldDB" id="A0A1G6X492"/>
<dbReference type="SFLD" id="SFLDG01136">
    <property type="entry name" value="C1.6:_Phosphoserine_Phosphatas"/>
    <property type="match status" value="1"/>
</dbReference>
<evidence type="ECO:0000313" key="14">
    <source>
        <dbReference type="EMBL" id="SDD72928.1"/>
    </source>
</evidence>
<keyword evidence="8" id="KW-0460">Magnesium</keyword>
<dbReference type="Gene3D" id="3.40.50.1000">
    <property type="entry name" value="HAD superfamily/HAD-like"/>
    <property type="match status" value="1"/>
</dbReference>
<evidence type="ECO:0000256" key="12">
    <source>
        <dbReference type="ARBA" id="ARBA00048523"/>
    </source>
</evidence>
<dbReference type="GO" id="GO:0000287">
    <property type="term" value="F:magnesium ion binding"/>
    <property type="evidence" value="ECO:0007669"/>
    <property type="project" value="TreeGrafter"/>
</dbReference>
<dbReference type="SUPFAM" id="SSF56784">
    <property type="entry name" value="HAD-like"/>
    <property type="match status" value="1"/>
</dbReference>
<dbReference type="GO" id="GO:0006564">
    <property type="term" value="P:L-serine biosynthetic process"/>
    <property type="evidence" value="ECO:0007669"/>
    <property type="project" value="UniProtKB-KW"/>
</dbReference>
<evidence type="ECO:0000256" key="7">
    <source>
        <dbReference type="ARBA" id="ARBA00022801"/>
    </source>
</evidence>
<dbReference type="GO" id="GO:0036424">
    <property type="term" value="F:L-phosphoserine phosphatase activity"/>
    <property type="evidence" value="ECO:0007669"/>
    <property type="project" value="InterPro"/>
</dbReference>
<dbReference type="RefSeq" id="WP_197679250.1">
    <property type="nucleotide sequence ID" value="NZ_LT629688.1"/>
</dbReference>
<keyword evidence="9" id="KW-0718">Serine biosynthesis</keyword>
<evidence type="ECO:0000256" key="5">
    <source>
        <dbReference type="ARBA" id="ARBA00022605"/>
    </source>
</evidence>
<dbReference type="Proteomes" id="UP000198546">
    <property type="component" value="Chromosome i"/>
</dbReference>
<evidence type="ECO:0000256" key="3">
    <source>
        <dbReference type="ARBA" id="ARBA00009184"/>
    </source>
</evidence>
<keyword evidence="6" id="KW-0479">Metal-binding</keyword>
<evidence type="ECO:0000256" key="1">
    <source>
        <dbReference type="ARBA" id="ARBA00001946"/>
    </source>
</evidence>
<evidence type="ECO:0000256" key="9">
    <source>
        <dbReference type="ARBA" id="ARBA00023299"/>
    </source>
</evidence>
<comment type="cofactor">
    <cofactor evidence="1">
        <name>Mg(2+)</name>
        <dbReference type="ChEBI" id="CHEBI:18420"/>
    </cofactor>
</comment>
<dbReference type="UniPathway" id="UPA00135">
    <property type="reaction ID" value="UER00198"/>
</dbReference>
<evidence type="ECO:0000256" key="2">
    <source>
        <dbReference type="ARBA" id="ARBA00005135"/>
    </source>
</evidence>
<dbReference type="InterPro" id="IPR004469">
    <property type="entry name" value="PSP"/>
</dbReference>
<sequence length="291" mass="30058">MNPVRIVVVRPDRVGDLDPVVRAASAVVDDLRVGEPTERDGLVSVPLDGRLRSDVATVRQAVTRPAQSAGWDVAVVSGAPLESVGLLVLDVDSTLITAEVIELLAEHAGSRTEVAAVTDRAMRGEIDFVESLRDRVATLAGVPVGALEDVMHQVHLAPGATALIARAREHGATIGLVSGGFTEVVTPVASLLGITHVRANSLEVADGRLTGRVSGPVVDRAGKATAMLAWADQLGVPAGRTVAIGDGANDLDMLAAAGLGIAYRAKPVVAAGADAAIEIPRLDVAAEFLRW</sequence>